<comment type="caution">
    <text evidence="1">The sequence shown here is derived from an EMBL/GenBank/DDBJ whole genome shotgun (WGS) entry which is preliminary data.</text>
</comment>
<proteinExistence type="predicted"/>
<evidence type="ECO:0000313" key="2">
    <source>
        <dbReference type="Proteomes" id="UP000434957"/>
    </source>
</evidence>
<keyword evidence="2" id="KW-1185">Reference proteome</keyword>
<gene>
    <name evidence="1" type="ORF">PR003_g5719</name>
</gene>
<dbReference type="InterPro" id="IPR029058">
    <property type="entry name" value="AB_hydrolase_fold"/>
</dbReference>
<accession>A0A6A4FYZ1</accession>
<reference evidence="1 2" key="1">
    <citation type="submission" date="2018-08" db="EMBL/GenBank/DDBJ databases">
        <title>Genomic investigation of the strawberry pathogen Phytophthora fragariae indicates pathogenicity is determined by transcriptional variation in three key races.</title>
        <authorList>
            <person name="Adams T.M."/>
            <person name="Armitage A.D."/>
            <person name="Sobczyk M.K."/>
            <person name="Bates H.J."/>
            <person name="Dunwell J.M."/>
            <person name="Nellist C.F."/>
            <person name="Harrison R.J."/>
        </authorList>
    </citation>
    <scope>NUCLEOTIDE SEQUENCE [LARGE SCALE GENOMIC DNA]</scope>
    <source>
        <strain evidence="1 2">SCRP333</strain>
    </source>
</reference>
<dbReference type="Proteomes" id="UP000434957">
    <property type="component" value="Unassembled WGS sequence"/>
</dbReference>
<name>A0A6A4FYZ1_9STRA</name>
<dbReference type="Gene3D" id="3.40.50.1820">
    <property type="entry name" value="alpha/beta hydrolase"/>
    <property type="match status" value="1"/>
</dbReference>
<protein>
    <submittedName>
        <fullName evidence="1">Uncharacterized protein</fullName>
    </submittedName>
</protein>
<dbReference type="EMBL" id="QXFT01000242">
    <property type="protein sequence ID" value="KAE9349771.1"/>
    <property type="molecule type" value="Genomic_DNA"/>
</dbReference>
<sequence length="52" mass="5902">MLLLQLGLLDSSFIFVSNFRNHSLAYVLADAGFDVCVAWQQPTLINYVLDIR</sequence>
<organism evidence="1 2">
    <name type="scientific">Phytophthora rubi</name>
    <dbReference type="NCBI Taxonomy" id="129364"/>
    <lineage>
        <taxon>Eukaryota</taxon>
        <taxon>Sar</taxon>
        <taxon>Stramenopiles</taxon>
        <taxon>Oomycota</taxon>
        <taxon>Peronosporomycetes</taxon>
        <taxon>Peronosporales</taxon>
        <taxon>Peronosporaceae</taxon>
        <taxon>Phytophthora</taxon>
    </lineage>
</organism>
<dbReference type="AlphaFoldDB" id="A0A6A4FYZ1"/>
<evidence type="ECO:0000313" key="1">
    <source>
        <dbReference type="EMBL" id="KAE9349771.1"/>
    </source>
</evidence>